<keyword evidence="3" id="KW-1185">Reference proteome</keyword>
<name>A0A9N8HV90_9STRA</name>
<evidence type="ECO:0000313" key="2">
    <source>
        <dbReference type="EMBL" id="CAB9528608.1"/>
    </source>
</evidence>
<feature type="compositionally biased region" description="Acidic residues" evidence="1">
    <location>
        <begin position="36"/>
        <end position="46"/>
    </location>
</feature>
<feature type="region of interest" description="Disordered" evidence="1">
    <location>
        <begin position="1"/>
        <end position="59"/>
    </location>
</feature>
<dbReference type="EMBL" id="CAICTM010002270">
    <property type="protein sequence ID" value="CAB9528608.1"/>
    <property type="molecule type" value="Genomic_DNA"/>
</dbReference>
<dbReference type="Proteomes" id="UP001153069">
    <property type="component" value="Unassembled WGS sequence"/>
</dbReference>
<sequence length="117" mass="13046">MNELDNSSQAQAAEEDPGDRDDGIEVQRDQNINQVDPDEEGEDDNEDNHWAVHNPCEPLVEIQRDRNMNPPPIHPEAVSVGPVLVPLGPHDPLRMAISTGEHRWATCVKKAIEDTLI</sequence>
<feature type="compositionally biased region" description="Polar residues" evidence="1">
    <location>
        <begin position="1"/>
        <end position="11"/>
    </location>
</feature>
<protein>
    <submittedName>
        <fullName evidence="2">Uncharacterized protein</fullName>
    </submittedName>
</protein>
<evidence type="ECO:0000256" key="1">
    <source>
        <dbReference type="SAM" id="MobiDB-lite"/>
    </source>
</evidence>
<accession>A0A9N8HV90</accession>
<organism evidence="2 3">
    <name type="scientific">Seminavis robusta</name>
    <dbReference type="NCBI Taxonomy" id="568900"/>
    <lineage>
        <taxon>Eukaryota</taxon>
        <taxon>Sar</taxon>
        <taxon>Stramenopiles</taxon>
        <taxon>Ochrophyta</taxon>
        <taxon>Bacillariophyta</taxon>
        <taxon>Bacillariophyceae</taxon>
        <taxon>Bacillariophycidae</taxon>
        <taxon>Naviculales</taxon>
        <taxon>Naviculaceae</taxon>
        <taxon>Seminavis</taxon>
    </lineage>
</organism>
<evidence type="ECO:0000313" key="3">
    <source>
        <dbReference type="Proteomes" id="UP001153069"/>
    </source>
</evidence>
<reference evidence="2" key="1">
    <citation type="submission" date="2020-06" db="EMBL/GenBank/DDBJ databases">
        <authorList>
            <consortium name="Plant Systems Biology data submission"/>
        </authorList>
    </citation>
    <scope>NUCLEOTIDE SEQUENCE</scope>
    <source>
        <strain evidence="2">D6</strain>
    </source>
</reference>
<comment type="caution">
    <text evidence="2">The sequence shown here is derived from an EMBL/GenBank/DDBJ whole genome shotgun (WGS) entry which is preliminary data.</text>
</comment>
<proteinExistence type="predicted"/>
<dbReference type="AlphaFoldDB" id="A0A9N8HV90"/>
<gene>
    <name evidence="2" type="ORF">SEMRO_2272_G321480.1</name>
</gene>